<dbReference type="GO" id="GO:0016887">
    <property type="term" value="F:ATP hydrolysis activity"/>
    <property type="evidence" value="ECO:0007669"/>
    <property type="project" value="InterPro"/>
</dbReference>
<dbReference type="Proteomes" id="UP000187429">
    <property type="component" value="Unassembled WGS sequence"/>
</dbReference>
<reference evidence="7" key="1">
    <citation type="submission" date="2017-01" db="EMBL/GenBank/DDBJ databases">
        <authorList>
            <person name="Wang Y."/>
            <person name="White M."/>
            <person name="Kvist S."/>
            <person name="Moncalvo J.-M."/>
        </authorList>
    </citation>
    <scope>NUCLEOTIDE SEQUENCE [LARGE SCALE GENOMIC DNA]</scope>
    <source>
        <strain evidence="7">ID-206-W2</strain>
    </source>
</reference>
<accession>A0A1R1YSI4</accession>
<dbReference type="GO" id="GO:0003723">
    <property type="term" value="F:RNA binding"/>
    <property type="evidence" value="ECO:0007669"/>
    <property type="project" value="TreeGrafter"/>
</dbReference>
<dbReference type="GO" id="GO:1990275">
    <property type="term" value="F:preribosome binding"/>
    <property type="evidence" value="ECO:0007669"/>
    <property type="project" value="TreeGrafter"/>
</dbReference>
<keyword evidence="7" id="KW-1185">Reference proteome</keyword>
<feature type="domain" description="AAA+ ATPase" evidence="4">
    <location>
        <begin position="44"/>
        <end position="143"/>
    </location>
</feature>
<evidence type="ECO:0000313" key="5">
    <source>
        <dbReference type="EMBL" id="OMJ14807.1"/>
    </source>
</evidence>
<evidence type="ECO:0000256" key="3">
    <source>
        <dbReference type="ARBA" id="ARBA00022840"/>
    </source>
</evidence>
<dbReference type="SMART" id="SM00382">
    <property type="entry name" value="AAA"/>
    <property type="match status" value="1"/>
</dbReference>
<protein>
    <submittedName>
        <fullName evidence="6">Nuclear valosin-containing protein-like</fullName>
    </submittedName>
</protein>
<dbReference type="AlphaFoldDB" id="A0A1R1YSI4"/>
<gene>
    <name evidence="6" type="ORF">AYI69_g637</name>
    <name evidence="5" type="ORF">AYI69_g8435</name>
</gene>
<dbReference type="InterPro" id="IPR003959">
    <property type="entry name" value="ATPase_AAA_core"/>
</dbReference>
<evidence type="ECO:0000259" key="4">
    <source>
        <dbReference type="SMART" id="SM00382"/>
    </source>
</evidence>
<dbReference type="Gene3D" id="3.40.50.300">
    <property type="entry name" value="P-loop containing nucleotide triphosphate hydrolases"/>
    <property type="match status" value="1"/>
</dbReference>
<dbReference type="SUPFAM" id="SSF52540">
    <property type="entry name" value="P-loop containing nucleoside triphosphate hydrolases"/>
    <property type="match status" value="1"/>
</dbReference>
<dbReference type="GO" id="GO:0042254">
    <property type="term" value="P:ribosome biogenesis"/>
    <property type="evidence" value="ECO:0007669"/>
    <property type="project" value="TreeGrafter"/>
</dbReference>
<evidence type="ECO:0000256" key="2">
    <source>
        <dbReference type="ARBA" id="ARBA00022741"/>
    </source>
</evidence>
<sequence length="146" mass="16001">MIENDFNIALLNMKPSSLFEYQTKTSVIDPIVNSEKYQKLEVYPPRGILLHGPSGVGKSYLSFAIANESGINTIFTDGTELRSMIVGESESAIRNLFNRARQSSPCIIVFDHIDSLAPSRSSHGTSEGGSNRIVTTLLTGNLHLIM</sequence>
<dbReference type="EMBL" id="LSSM01004479">
    <property type="protein sequence ID" value="OMJ14807.1"/>
    <property type="molecule type" value="Genomic_DNA"/>
</dbReference>
<dbReference type="PANTHER" id="PTHR23077:SF171">
    <property type="entry name" value="NUCLEAR VALOSIN-CONTAINING PROTEIN-LIKE"/>
    <property type="match status" value="1"/>
</dbReference>
<comment type="caution">
    <text evidence="6">The sequence shown here is derived from an EMBL/GenBank/DDBJ whole genome shotgun (WGS) entry which is preliminary data.</text>
</comment>
<keyword evidence="2" id="KW-0547">Nucleotide-binding</keyword>
<dbReference type="InterPro" id="IPR050168">
    <property type="entry name" value="AAA_ATPase_domain"/>
</dbReference>
<keyword evidence="3" id="KW-0067">ATP-binding</keyword>
<organism evidence="6 7">
    <name type="scientific">Smittium culicis</name>
    <dbReference type="NCBI Taxonomy" id="133412"/>
    <lineage>
        <taxon>Eukaryota</taxon>
        <taxon>Fungi</taxon>
        <taxon>Fungi incertae sedis</taxon>
        <taxon>Zoopagomycota</taxon>
        <taxon>Kickxellomycotina</taxon>
        <taxon>Harpellomycetes</taxon>
        <taxon>Harpellales</taxon>
        <taxon>Legeriomycetaceae</taxon>
        <taxon>Smittium</taxon>
    </lineage>
</organism>
<evidence type="ECO:0000313" key="6">
    <source>
        <dbReference type="EMBL" id="OMJ29837.1"/>
    </source>
</evidence>
<proteinExistence type="inferred from homology"/>
<dbReference type="OrthoDB" id="27435at2759"/>
<dbReference type="InterPro" id="IPR003593">
    <property type="entry name" value="AAA+_ATPase"/>
</dbReference>
<evidence type="ECO:0000313" key="7">
    <source>
        <dbReference type="Proteomes" id="UP000187429"/>
    </source>
</evidence>
<dbReference type="Pfam" id="PF00004">
    <property type="entry name" value="AAA"/>
    <property type="match status" value="1"/>
</dbReference>
<dbReference type="GO" id="GO:0005524">
    <property type="term" value="F:ATP binding"/>
    <property type="evidence" value="ECO:0007669"/>
    <property type="project" value="UniProtKB-KW"/>
</dbReference>
<name>A0A1R1YSI4_9FUNG</name>
<dbReference type="PANTHER" id="PTHR23077">
    <property type="entry name" value="AAA-FAMILY ATPASE"/>
    <property type="match status" value="1"/>
</dbReference>
<comment type="similarity">
    <text evidence="1">Belongs to the AAA ATPase family.</text>
</comment>
<reference evidence="6" key="2">
    <citation type="submission" date="2017-01" db="EMBL/GenBank/DDBJ databases">
        <authorList>
            <person name="Mah S.A."/>
            <person name="Swanson W.J."/>
            <person name="Moy G.W."/>
            <person name="Vacquier V.D."/>
        </authorList>
    </citation>
    <scope>NUCLEOTIDE SEQUENCE [LARGE SCALE GENOMIC DNA]</scope>
    <source>
        <strain evidence="6">ID-206-W2</strain>
    </source>
</reference>
<dbReference type="EMBL" id="LSSM01000160">
    <property type="protein sequence ID" value="OMJ29837.1"/>
    <property type="molecule type" value="Genomic_DNA"/>
</dbReference>
<evidence type="ECO:0000256" key="1">
    <source>
        <dbReference type="ARBA" id="ARBA00006914"/>
    </source>
</evidence>
<dbReference type="InterPro" id="IPR027417">
    <property type="entry name" value="P-loop_NTPase"/>
</dbReference>
<dbReference type="GO" id="GO:0005634">
    <property type="term" value="C:nucleus"/>
    <property type="evidence" value="ECO:0007669"/>
    <property type="project" value="TreeGrafter"/>
</dbReference>